<gene>
    <name evidence="1" type="ORF">EAH81_07105</name>
</gene>
<evidence type="ECO:0008006" key="3">
    <source>
        <dbReference type="Google" id="ProtNLM"/>
    </source>
</evidence>
<dbReference type="PROSITE" id="PS51257">
    <property type="entry name" value="PROKAR_LIPOPROTEIN"/>
    <property type="match status" value="1"/>
</dbReference>
<protein>
    <recommendedName>
        <fullName evidence="3">Lipoprotein</fullName>
    </recommendedName>
</protein>
<comment type="caution">
    <text evidence="1">The sequence shown here is derived from an EMBL/GenBank/DDBJ whole genome shotgun (WGS) entry which is preliminary data.</text>
</comment>
<reference evidence="1 2" key="1">
    <citation type="journal article" date="2019" name="Environ. Microbiol.">
        <title>Species interactions and distinct microbial communities in high Arctic permafrost affected cryosols are associated with the CH4 and CO2 gas fluxes.</title>
        <authorList>
            <person name="Altshuler I."/>
            <person name="Hamel J."/>
            <person name="Turney S."/>
            <person name="Magnuson E."/>
            <person name="Levesque R."/>
            <person name="Greer C."/>
            <person name="Whyte L.G."/>
        </authorList>
    </citation>
    <scope>NUCLEOTIDE SEQUENCE [LARGE SCALE GENOMIC DNA]</scope>
    <source>
        <strain evidence="1 2">42</strain>
    </source>
</reference>
<keyword evidence="2" id="KW-1185">Reference proteome</keyword>
<proteinExistence type="predicted"/>
<dbReference type="EMBL" id="RCZH01000004">
    <property type="protein sequence ID" value="TPG42083.1"/>
    <property type="molecule type" value="Genomic_DNA"/>
</dbReference>
<dbReference type="OrthoDB" id="1351449at2"/>
<dbReference type="RefSeq" id="WP_140505284.1">
    <property type="nucleotide sequence ID" value="NZ_RCZH01000004.1"/>
</dbReference>
<evidence type="ECO:0000313" key="1">
    <source>
        <dbReference type="EMBL" id="TPG42083.1"/>
    </source>
</evidence>
<evidence type="ECO:0000313" key="2">
    <source>
        <dbReference type="Proteomes" id="UP000319700"/>
    </source>
</evidence>
<sequence length="175" mass="20515">MKNITAFFILFFFYSCNKKAEVFIPNFTDFIFVDLNLQENTSIKFTGKDTLYIQKRMPDLPLENYILILNEQDRDSLISRINKLNLEEKQSIYAQTESDSSQVFILNKHEKTKSVSIIGKSGPTEVNSFGDWISKFEAKQKRIKTKENIHFWNLKNTVPPPWPPSKIKHITFKKS</sequence>
<name>A0A502EWH7_9FLAO</name>
<dbReference type="AlphaFoldDB" id="A0A502EWH7"/>
<dbReference type="Proteomes" id="UP000319700">
    <property type="component" value="Unassembled WGS sequence"/>
</dbReference>
<accession>A0A502EWH7</accession>
<organism evidence="1 2">
    <name type="scientific">Flavobacterium pectinovorum</name>
    <dbReference type="NCBI Taxonomy" id="29533"/>
    <lineage>
        <taxon>Bacteria</taxon>
        <taxon>Pseudomonadati</taxon>
        <taxon>Bacteroidota</taxon>
        <taxon>Flavobacteriia</taxon>
        <taxon>Flavobacteriales</taxon>
        <taxon>Flavobacteriaceae</taxon>
        <taxon>Flavobacterium</taxon>
    </lineage>
</organism>